<dbReference type="InterPro" id="IPR003509">
    <property type="entry name" value="UPF0102_YraN-like"/>
</dbReference>
<dbReference type="InterPro" id="IPR011335">
    <property type="entry name" value="Restrct_endonuc-II-like"/>
</dbReference>
<dbReference type="HAMAP" id="MF_00048">
    <property type="entry name" value="UPF0102"/>
    <property type="match status" value="1"/>
</dbReference>
<gene>
    <name evidence="3" type="ORF">H8S62_12825</name>
</gene>
<keyword evidence="4" id="KW-1185">Reference proteome</keyword>
<dbReference type="PANTHER" id="PTHR34039">
    <property type="entry name" value="UPF0102 PROTEIN YRAN"/>
    <property type="match status" value="1"/>
</dbReference>
<dbReference type="AlphaFoldDB" id="A0A8J6JKU8"/>
<dbReference type="PANTHER" id="PTHR34039:SF1">
    <property type="entry name" value="UPF0102 PROTEIN YRAN"/>
    <property type="match status" value="1"/>
</dbReference>
<dbReference type="NCBIfam" id="TIGR00252">
    <property type="entry name" value="YraN family protein"/>
    <property type="match status" value="1"/>
</dbReference>
<dbReference type="InterPro" id="IPR011856">
    <property type="entry name" value="tRNA_endonuc-like_dom_sf"/>
</dbReference>
<dbReference type="RefSeq" id="WP_173023856.1">
    <property type="nucleotide sequence ID" value="NZ_JACOPQ010000010.1"/>
</dbReference>
<organism evidence="3 4">
    <name type="scientific">Lawsonibacter faecis</name>
    <dbReference type="NCBI Taxonomy" id="2763052"/>
    <lineage>
        <taxon>Bacteria</taxon>
        <taxon>Bacillati</taxon>
        <taxon>Bacillota</taxon>
        <taxon>Clostridia</taxon>
        <taxon>Eubacteriales</taxon>
        <taxon>Oscillospiraceae</taxon>
        <taxon>Lawsonibacter</taxon>
    </lineage>
</organism>
<dbReference type="SUPFAM" id="SSF52980">
    <property type="entry name" value="Restriction endonuclease-like"/>
    <property type="match status" value="1"/>
</dbReference>
<evidence type="ECO:0000313" key="4">
    <source>
        <dbReference type="Proteomes" id="UP000607645"/>
    </source>
</evidence>
<evidence type="ECO:0000256" key="1">
    <source>
        <dbReference type="ARBA" id="ARBA00006738"/>
    </source>
</evidence>
<dbReference type="Pfam" id="PF02021">
    <property type="entry name" value="UPF0102"/>
    <property type="match status" value="1"/>
</dbReference>
<sequence length="122" mass="14044">MSGGNTKLLGRWGESLVAEDLRRKGQRLLAAGYQCRFGEIDLITADEQYIIFTEVKLRRDDRFAPGRAFVDARKQARLRTTAELYLAQFPTGLQPRFDVAEVYAPRGMETEHPRILYFENAF</sequence>
<comment type="similarity">
    <text evidence="1 2">Belongs to the UPF0102 family.</text>
</comment>
<comment type="caution">
    <text evidence="3">The sequence shown here is derived from an EMBL/GenBank/DDBJ whole genome shotgun (WGS) entry which is preliminary data.</text>
</comment>
<dbReference type="Proteomes" id="UP000607645">
    <property type="component" value="Unassembled WGS sequence"/>
</dbReference>
<proteinExistence type="inferred from homology"/>
<evidence type="ECO:0000313" key="3">
    <source>
        <dbReference type="EMBL" id="MBC5737888.1"/>
    </source>
</evidence>
<name>A0A8J6JKU8_9FIRM</name>
<dbReference type="EMBL" id="JACOPQ010000010">
    <property type="protein sequence ID" value="MBC5737888.1"/>
    <property type="molecule type" value="Genomic_DNA"/>
</dbReference>
<evidence type="ECO:0000256" key="2">
    <source>
        <dbReference type="HAMAP-Rule" id="MF_00048"/>
    </source>
</evidence>
<protein>
    <recommendedName>
        <fullName evidence="2">UPF0102 protein H8S62_12825</fullName>
    </recommendedName>
</protein>
<accession>A0A8J6JKU8</accession>
<dbReference type="GO" id="GO:0003676">
    <property type="term" value="F:nucleic acid binding"/>
    <property type="evidence" value="ECO:0007669"/>
    <property type="project" value="InterPro"/>
</dbReference>
<dbReference type="Gene3D" id="3.40.1350.10">
    <property type="match status" value="1"/>
</dbReference>
<reference evidence="3" key="1">
    <citation type="submission" date="2020-08" db="EMBL/GenBank/DDBJ databases">
        <title>Genome public.</title>
        <authorList>
            <person name="Liu C."/>
            <person name="Sun Q."/>
        </authorList>
    </citation>
    <scope>NUCLEOTIDE SEQUENCE</scope>
    <source>
        <strain evidence="3">NSJ-52</strain>
    </source>
</reference>